<evidence type="ECO:0000313" key="3">
    <source>
        <dbReference type="Proteomes" id="UP000236291"/>
    </source>
</evidence>
<organism evidence="2 3">
    <name type="scientific">Trifolium pratense</name>
    <name type="common">Red clover</name>
    <dbReference type="NCBI Taxonomy" id="57577"/>
    <lineage>
        <taxon>Eukaryota</taxon>
        <taxon>Viridiplantae</taxon>
        <taxon>Streptophyta</taxon>
        <taxon>Embryophyta</taxon>
        <taxon>Tracheophyta</taxon>
        <taxon>Spermatophyta</taxon>
        <taxon>Magnoliopsida</taxon>
        <taxon>eudicotyledons</taxon>
        <taxon>Gunneridae</taxon>
        <taxon>Pentapetalae</taxon>
        <taxon>rosids</taxon>
        <taxon>fabids</taxon>
        <taxon>Fabales</taxon>
        <taxon>Fabaceae</taxon>
        <taxon>Papilionoideae</taxon>
        <taxon>50 kb inversion clade</taxon>
        <taxon>NPAAA clade</taxon>
        <taxon>Hologalegina</taxon>
        <taxon>IRL clade</taxon>
        <taxon>Trifolieae</taxon>
        <taxon>Trifolium</taxon>
    </lineage>
</organism>
<evidence type="ECO:0000259" key="1">
    <source>
        <dbReference type="PROSITE" id="PS50878"/>
    </source>
</evidence>
<proteinExistence type="predicted"/>
<dbReference type="InterPro" id="IPR000477">
    <property type="entry name" value="RT_dom"/>
</dbReference>
<feature type="domain" description="Reverse transcriptase" evidence="1">
    <location>
        <begin position="4"/>
        <end position="283"/>
    </location>
</feature>
<sequence>MRFISEFHGKLTKGLNSTFIALVPKVDSPQRLNDFRPISLVGSLYKILAKVLANRLRLVIGSVISEFQSAFVKDRQILDGIHVANEVVDEARKTKKELLLFKVDFEKAYDSVDWGYLDDVMGRMSFPTLWRKWIKECVCMATTFVLVNGSPTDEFPLERGLKQGDPLSPFLFLLAAEGLNVLMKVVVERNLFTGYSVGAQNPVSVSHLQFADDTLLIGIKSWANVRTLRAVLVLFESMSGLKVNFSKSMLVGVNIPASWLHESASALCCKVGRVPFLYLGLPIGGDPTRLAFWDTVIARIKNRLSGWKIRFLFFGGRLILLKSVLTSLPVYALSFFKAPS</sequence>
<dbReference type="Pfam" id="PF00078">
    <property type="entry name" value="RVT_1"/>
    <property type="match status" value="1"/>
</dbReference>
<dbReference type="STRING" id="57577.A0A2K3JLA8"/>
<reference evidence="2 3" key="2">
    <citation type="journal article" date="2017" name="Front. Plant Sci.">
        <title>Gene Classification and Mining of Molecular Markers Useful in Red Clover (Trifolium pratense) Breeding.</title>
        <authorList>
            <person name="Istvanek J."/>
            <person name="Dluhosova J."/>
            <person name="Dluhos P."/>
            <person name="Patkova L."/>
            <person name="Nedelnik J."/>
            <person name="Repkova J."/>
        </authorList>
    </citation>
    <scope>NUCLEOTIDE SEQUENCE [LARGE SCALE GENOMIC DNA]</scope>
    <source>
        <strain evidence="3">cv. Tatra</strain>
        <tissue evidence="2">Young leaves</tissue>
    </source>
</reference>
<keyword evidence="2" id="KW-0808">Transferase</keyword>
<evidence type="ECO:0000313" key="2">
    <source>
        <dbReference type="EMBL" id="PNX54811.1"/>
    </source>
</evidence>
<dbReference type="PANTHER" id="PTHR33116">
    <property type="entry name" value="REVERSE TRANSCRIPTASE ZINC-BINDING DOMAIN-CONTAINING PROTEIN-RELATED-RELATED"/>
    <property type="match status" value="1"/>
</dbReference>
<dbReference type="PANTHER" id="PTHR33116:SF78">
    <property type="entry name" value="OS12G0587133 PROTEIN"/>
    <property type="match status" value="1"/>
</dbReference>
<keyword evidence="2" id="KW-0675">Receptor</keyword>
<accession>A0A2K3JLA8</accession>
<keyword evidence="2" id="KW-0418">Kinase</keyword>
<dbReference type="InterPro" id="IPR043502">
    <property type="entry name" value="DNA/RNA_pol_sf"/>
</dbReference>
<dbReference type="Proteomes" id="UP000236291">
    <property type="component" value="Unassembled WGS sequence"/>
</dbReference>
<feature type="non-terminal residue" evidence="2">
    <location>
        <position position="340"/>
    </location>
</feature>
<dbReference type="GO" id="GO:0016301">
    <property type="term" value="F:kinase activity"/>
    <property type="evidence" value="ECO:0007669"/>
    <property type="project" value="UniProtKB-KW"/>
</dbReference>
<gene>
    <name evidence="2" type="ORF">L195_g048433</name>
</gene>
<name>A0A2K3JLA8_TRIPR</name>
<dbReference type="PROSITE" id="PS50878">
    <property type="entry name" value="RT_POL"/>
    <property type="match status" value="1"/>
</dbReference>
<comment type="caution">
    <text evidence="2">The sequence shown here is derived from an EMBL/GenBank/DDBJ whole genome shotgun (WGS) entry which is preliminary data.</text>
</comment>
<protein>
    <submittedName>
        <fullName evidence="2">Cysteine-rich receptor-like protein kinase</fullName>
    </submittedName>
</protein>
<dbReference type="SUPFAM" id="SSF56672">
    <property type="entry name" value="DNA/RNA polymerases"/>
    <property type="match status" value="1"/>
</dbReference>
<dbReference type="EMBL" id="ASHM01069219">
    <property type="protein sequence ID" value="PNX54811.1"/>
    <property type="molecule type" value="Genomic_DNA"/>
</dbReference>
<dbReference type="AlphaFoldDB" id="A0A2K3JLA8"/>
<reference evidence="2 3" key="1">
    <citation type="journal article" date="2014" name="Am. J. Bot.">
        <title>Genome assembly and annotation for red clover (Trifolium pratense; Fabaceae).</title>
        <authorList>
            <person name="Istvanek J."/>
            <person name="Jaros M."/>
            <person name="Krenek A."/>
            <person name="Repkova J."/>
        </authorList>
    </citation>
    <scope>NUCLEOTIDE SEQUENCE [LARGE SCALE GENOMIC DNA]</scope>
    <source>
        <strain evidence="3">cv. Tatra</strain>
        <tissue evidence="2">Young leaves</tissue>
    </source>
</reference>
<dbReference type="CDD" id="cd01650">
    <property type="entry name" value="RT_nLTR_like"/>
    <property type="match status" value="1"/>
</dbReference>